<reference evidence="1" key="2">
    <citation type="journal article" date="2015" name="Data Brief">
        <title>Shoot transcriptome of the giant reed, Arundo donax.</title>
        <authorList>
            <person name="Barrero R.A."/>
            <person name="Guerrero F.D."/>
            <person name="Moolhuijzen P."/>
            <person name="Goolsby J.A."/>
            <person name="Tidwell J."/>
            <person name="Bellgard S.E."/>
            <person name="Bellgard M.I."/>
        </authorList>
    </citation>
    <scope>NUCLEOTIDE SEQUENCE</scope>
    <source>
        <tissue evidence="1">Shoot tissue taken approximately 20 cm above the soil surface</tissue>
    </source>
</reference>
<evidence type="ECO:0000313" key="1">
    <source>
        <dbReference type="EMBL" id="JAD15448.1"/>
    </source>
</evidence>
<accession>A0A0A8XRN5</accession>
<proteinExistence type="predicted"/>
<dbReference type="EMBL" id="GBRH01282447">
    <property type="protein sequence ID" value="JAD15448.1"/>
    <property type="molecule type" value="Transcribed_RNA"/>
</dbReference>
<dbReference type="AlphaFoldDB" id="A0A0A8XRN5"/>
<name>A0A0A8XRN5_ARUDO</name>
<sequence length="28" mass="3122">MASEQKSVLVATDQPSRQVSLLRLDFTT</sequence>
<protein>
    <submittedName>
        <fullName evidence="1">Uncharacterized protein</fullName>
    </submittedName>
</protein>
<reference evidence="1" key="1">
    <citation type="submission" date="2014-09" db="EMBL/GenBank/DDBJ databases">
        <authorList>
            <person name="Magalhaes I.L.F."/>
            <person name="Oliveira U."/>
            <person name="Santos F.R."/>
            <person name="Vidigal T.H.D.A."/>
            <person name="Brescovit A.D."/>
            <person name="Santos A.J."/>
        </authorList>
    </citation>
    <scope>NUCLEOTIDE SEQUENCE</scope>
    <source>
        <tissue evidence="1">Shoot tissue taken approximately 20 cm above the soil surface</tissue>
    </source>
</reference>
<organism evidence="1">
    <name type="scientific">Arundo donax</name>
    <name type="common">Giant reed</name>
    <name type="synonym">Donax arundinaceus</name>
    <dbReference type="NCBI Taxonomy" id="35708"/>
    <lineage>
        <taxon>Eukaryota</taxon>
        <taxon>Viridiplantae</taxon>
        <taxon>Streptophyta</taxon>
        <taxon>Embryophyta</taxon>
        <taxon>Tracheophyta</taxon>
        <taxon>Spermatophyta</taxon>
        <taxon>Magnoliopsida</taxon>
        <taxon>Liliopsida</taxon>
        <taxon>Poales</taxon>
        <taxon>Poaceae</taxon>
        <taxon>PACMAD clade</taxon>
        <taxon>Arundinoideae</taxon>
        <taxon>Arundineae</taxon>
        <taxon>Arundo</taxon>
    </lineage>
</organism>